<evidence type="ECO:0000313" key="1">
    <source>
        <dbReference type="EMBL" id="SEG63443.1"/>
    </source>
</evidence>
<sequence length="239" mass="26825">MSSLLDEVVEAHGGLGRWNTLSDLVTEIQMEGHICPPPASSNEIPPRRAFFSLRQQRIVFLTDISGDYIMVEPDLVSFLARPGGQPKIFPVSERTPWVTCSEGNLDLPRTAFVLGFAIRHCVTAPFLYTSPGFTVEEIEPWHEKDETWRVVRIGFPPELEVPSRVQYAYYGADRLLRRTRYTPGRAEGTGCADYASCYQEINGILLPLTHEIVSCDAAGQELPGEPLARIRLQNPFFSE</sequence>
<evidence type="ECO:0000313" key="2">
    <source>
        <dbReference type="Proteomes" id="UP000236728"/>
    </source>
</evidence>
<name>A0A1H6BRY4_9BACT</name>
<dbReference type="Proteomes" id="UP000236728">
    <property type="component" value="Unassembled WGS sequence"/>
</dbReference>
<keyword evidence="2" id="KW-1185">Reference proteome</keyword>
<organism evidence="1 2">
    <name type="scientific">Bryocella elongata</name>
    <dbReference type="NCBI Taxonomy" id="863522"/>
    <lineage>
        <taxon>Bacteria</taxon>
        <taxon>Pseudomonadati</taxon>
        <taxon>Acidobacteriota</taxon>
        <taxon>Terriglobia</taxon>
        <taxon>Terriglobales</taxon>
        <taxon>Acidobacteriaceae</taxon>
        <taxon>Bryocella</taxon>
    </lineage>
</organism>
<accession>A0A1H6BRY4</accession>
<protein>
    <submittedName>
        <fullName evidence="1">Uncharacterized protein</fullName>
    </submittedName>
</protein>
<reference evidence="1 2" key="1">
    <citation type="submission" date="2016-10" db="EMBL/GenBank/DDBJ databases">
        <authorList>
            <person name="de Groot N.N."/>
        </authorList>
    </citation>
    <scope>NUCLEOTIDE SEQUENCE [LARGE SCALE GENOMIC DNA]</scope>
    <source>
        <strain evidence="1 2">DSM 22489</strain>
    </source>
</reference>
<dbReference type="AlphaFoldDB" id="A0A1H6BRY4"/>
<gene>
    <name evidence="1" type="ORF">SAMN05421819_3977</name>
</gene>
<dbReference type="EMBL" id="FNVA01000007">
    <property type="protein sequence ID" value="SEG63443.1"/>
    <property type="molecule type" value="Genomic_DNA"/>
</dbReference>
<proteinExistence type="predicted"/>